<dbReference type="SUPFAM" id="SSF52821">
    <property type="entry name" value="Rhodanese/Cell cycle control phosphatase"/>
    <property type="match status" value="1"/>
</dbReference>
<feature type="domain" description="Rhodanese" evidence="2">
    <location>
        <begin position="79"/>
        <end position="218"/>
    </location>
</feature>
<dbReference type="GO" id="GO:0004792">
    <property type="term" value="F:thiosulfate-cyanide sulfurtransferase activity"/>
    <property type="evidence" value="ECO:0007669"/>
    <property type="project" value="UniProtKB-EC"/>
</dbReference>
<dbReference type="EC" id="2.8.1.1" evidence="3"/>
<reference evidence="3 4" key="1">
    <citation type="submission" date="2019-02" db="EMBL/GenBank/DDBJ databases">
        <title>Deep-cultivation of Planctomycetes and their phenomic and genomic characterization uncovers novel biology.</title>
        <authorList>
            <person name="Wiegand S."/>
            <person name="Jogler M."/>
            <person name="Boedeker C."/>
            <person name="Pinto D."/>
            <person name="Vollmers J."/>
            <person name="Rivas-Marin E."/>
            <person name="Kohn T."/>
            <person name="Peeters S.H."/>
            <person name="Heuer A."/>
            <person name="Rast P."/>
            <person name="Oberbeckmann S."/>
            <person name="Bunk B."/>
            <person name="Jeske O."/>
            <person name="Meyerdierks A."/>
            <person name="Storesund J.E."/>
            <person name="Kallscheuer N."/>
            <person name="Luecker S."/>
            <person name="Lage O.M."/>
            <person name="Pohl T."/>
            <person name="Merkel B.J."/>
            <person name="Hornburger P."/>
            <person name="Mueller R.-W."/>
            <person name="Bruemmer F."/>
            <person name="Labrenz M."/>
            <person name="Spormann A.M."/>
            <person name="Op Den Camp H."/>
            <person name="Overmann J."/>
            <person name="Amann R."/>
            <person name="Jetten M.S.M."/>
            <person name="Mascher T."/>
            <person name="Medema M.H."/>
            <person name="Devos D.P."/>
            <person name="Kaster A.-K."/>
            <person name="Ovreas L."/>
            <person name="Rohde M."/>
            <person name="Galperin M.Y."/>
            <person name="Jogler C."/>
        </authorList>
    </citation>
    <scope>NUCLEOTIDE SEQUENCE [LARGE SCALE GENOMIC DNA]</scope>
    <source>
        <strain evidence="3 4">Poly41</strain>
    </source>
</reference>
<dbReference type="InterPro" id="IPR001763">
    <property type="entry name" value="Rhodanese-like_dom"/>
</dbReference>
<dbReference type="SMART" id="SM00450">
    <property type="entry name" value="RHOD"/>
    <property type="match status" value="1"/>
</dbReference>
<keyword evidence="4" id="KW-1185">Reference proteome</keyword>
<dbReference type="PROSITE" id="PS50206">
    <property type="entry name" value="RHODANESE_3"/>
    <property type="match status" value="1"/>
</dbReference>
<sequence length="230" mass="25105">MEPKQIASVIGERMLRQPTFQLGVRTVCTPTMPPTRDQSIIQSTTFAIVALCLANTVLAAGNSDPRSDLLLDPTELAKSPDTYLVLDARPQEDYEQSHIPDAVWVDHETWKDAFGMGDDATAWSKRIGNLGIGPESQVVVYDDHSSKNAARICKSADELSELFALAGVDPQRPTATHCQSGGRASVMAFGLELMGMRNVSIYYAGWNDWGNAKETPVIEKKQKSPGLSPK</sequence>
<evidence type="ECO:0000313" key="4">
    <source>
        <dbReference type="Proteomes" id="UP000319143"/>
    </source>
</evidence>
<dbReference type="PANTHER" id="PTHR43855">
    <property type="entry name" value="THIOSULFATE SULFURTRANSFERASE"/>
    <property type="match status" value="1"/>
</dbReference>
<accession>A0A5C6D7R9</accession>
<keyword evidence="1" id="KW-0677">Repeat</keyword>
<comment type="caution">
    <text evidence="3">The sequence shown here is derived from an EMBL/GenBank/DDBJ whole genome shotgun (WGS) entry which is preliminary data.</text>
</comment>
<evidence type="ECO:0000313" key="3">
    <source>
        <dbReference type="EMBL" id="TWU32848.1"/>
    </source>
</evidence>
<dbReference type="PANTHER" id="PTHR43855:SF1">
    <property type="entry name" value="THIOSULFATE SULFURTRANSFERASE"/>
    <property type="match status" value="1"/>
</dbReference>
<evidence type="ECO:0000259" key="2">
    <source>
        <dbReference type="PROSITE" id="PS50206"/>
    </source>
</evidence>
<dbReference type="OrthoDB" id="9770030at2"/>
<protein>
    <submittedName>
        <fullName evidence="3">Putative thiosulfate sulfurtransferase</fullName>
        <ecNumber evidence="3">2.8.1.1</ecNumber>
    </submittedName>
</protein>
<dbReference type="Gene3D" id="3.40.250.10">
    <property type="entry name" value="Rhodanese-like domain"/>
    <property type="match status" value="2"/>
</dbReference>
<dbReference type="InterPro" id="IPR051126">
    <property type="entry name" value="Thiosulfate_sulfurtransferase"/>
</dbReference>
<dbReference type="AlphaFoldDB" id="A0A5C6D7R9"/>
<gene>
    <name evidence="3" type="ORF">Poly41_52250</name>
</gene>
<proteinExistence type="predicted"/>
<name>A0A5C6D7R9_9BACT</name>
<dbReference type="Proteomes" id="UP000319143">
    <property type="component" value="Unassembled WGS sequence"/>
</dbReference>
<evidence type="ECO:0000256" key="1">
    <source>
        <dbReference type="ARBA" id="ARBA00022737"/>
    </source>
</evidence>
<dbReference type="EMBL" id="SJPV01000011">
    <property type="protein sequence ID" value="TWU32848.1"/>
    <property type="molecule type" value="Genomic_DNA"/>
</dbReference>
<keyword evidence="3" id="KW-0808">Transferase</keyword>
<dbReference type="Pfam" id="PF00581">
    <property type="entry name" value="Rhodanese"/>
    <property type="match status" value="2"/>
</dbReference>
<dbReference type="InterPro" id="IPR036873">
    <property type="entry name" value="Rhodanese-like_dom_sf"/>
</dbReference>
<organism evidence="3 4">
    <name type="scientific">Novipirellula artificiosorum</name>
    <dbReference type="NCBI Taxonomy" id="2528016"/>
    <lineage>
        <taxon>Bacteria</taxon>
        <taxon>Pseudomonadati</taxon>
        <taxon>Planctomycetota</taxon>
        <taxon>Planctomycetia</taxon>
        <taxon>Pirellulales</taxon>
        <taxon>Pirellulaceae</taxon>
        <taxon>Novipirellula</taxon>
    </lineage>
</organism>